<dbReference type="Proteomes" id="UP001595613">
    <property type="component" value="Unassembled WGS sequence"/>
</dbReference>
<name>A0ABV7X1B5_9HYPH</name>
<dbReference type="EMBL" id="JBHRYD010000010">
    <property type="protein sequence ID" value="MFC3705375.1"/>
    <property type="molecule type" value="Genomic_DNA"/>
</dbReference>
<proteinExistence type="predicted"/>
<dbReference type="RefSeq" id="WP_380097188.1">
    <property type="nucleotide sequence ID" value="NZ_JBHRYD010000010.1"/>
</dbReference>
<evidence type="ECO:0000313" key="3">
    <source>
        <dbReference type="Proteomes" id="UP001595613"/>
    </source>
</evidence>
<feature type="transmembrane region" description="Helical" evidence="1">
    <location>
        <begin position="6"/>
        <end position="22"/>
    </location>
</feature>
<reference evidence="3" key="1">
    <citation type="journal article" date="2019" name="Int. J. Syst. Evol. Microbiol.">
        <title>The Global Catalogue of Microorganisms (GCM) 10K type strain sequencing project: providing services to taxonomists for standard genome sequencing and annotation.</title>
        <authorList>
            <consortium name="The Broad Institute Genomics Platform"/>
            <consortium name="The Broad Institute Genome Sequencing Center for Infectious Disease"/>
            <person name="Wu L."/>
            <person name="Ma J."/>
        </authorList>
    </citation>
    <scope>NUCLEOTIDE SEQUENCE [LARGE SCALE GENOMIC DNA]</scope>
    <source>
        <strain evidence="3">KCTC 42281</strain>
    </source>
</reference>
<keyword evidence="3" id="KW-1185">Reference proteome</keyword>
<protein>
    <submittedName>
        <fullName evidence="2">Uncharacterized protein</fullName>
    </submittedName>
</protein>
<evidence type="ECO:0000313" key="2">
    <source>
        <dbReference type="EMBL" id="MFC3705375.1"/>
    </source>
</evidence>
<accession>A0ABV7X1B5</accession>
<keyword evidence="1" id="KW-0812">Transmembrane</keyword>
<comment type="caution">
    <text evidence="2">The sequence shown here is derived from an EMBL/GenBank/DDBJ whole genome shotgun (WGS) entry which is preliminary data.</text>
</comment>
<organism evidence="2 3">
    <name type="scientific">Devosia honganensis</name>
    <dbReference type="NCBI Taxonomy" id="1610527"/>
    <lineage>
        <taxon>Bacteria</taxon>
        <taxon>Pseudomonadati</taxon>
        <taxon>Pseudomonadota</taxon>
        <taxon>Alphaproteobacteria</taxon>
        <taxon>Hyphomicrobiales</taxon>
        <taxon>Devosiaceae</taxon>
        <taxon>Devosia</taxon>
    </lineage>
</organism>
<sequence>MTAVLLRILIFVGLFLLIYFGLRRIWKDWSDKFRTDDEEARLLRRRRDLEERQRPDVIELKQDADGTYRPRGKDDPPA</sequence>
<evidence type="ECO:0000256" key="1">
    <source>
        <dbReference type="SAM" id="Phobius"/>
    </source>
</evidence>
<gene>
    <name evidence="2" type="ORF">ACFOOL_11475</name>
</gene>
<keyword evidence="1" id="KW-0472">Membrane</keyword>
<keyword evidence="1" id="KW-1133">Transmembrane helix</keyword>